<accession>A0ABW6XDU4</accession>
<protein>
    <submittedName>
        <fullName evidence="1">Uncharacterized protein</fullName>
    </submittedName>
</protein>
<reference evidence="1 2" key="1">
    <citation type="submission" date="2024-10" db="EMBL/GenBank/DDBJ databases">
        <title>The Natural Products Discovery Center: Release of the First 8490 Sequenced Strains for Exploring Actinobacteria Biosynthetic Diversity.</title>
        <authorList>
            <person name="Kalkreuter E."/>
            <person name="Kautsar S.A."/>
            <person name="Yang D."/>
            <person name="Bader C.D."/>
            <person name="Teijaro C.N."/>
            <person name="Fluegel L."/>
            <person name="Davis C.M."/>
            <person name="Simpson J.R."/>
            <person name="Lauterbach L."/>
            <person name="Steele A.D."/>
            <person name="Gui C."/>
            <person name="Meng S."/>
            <person name="Li G."/>
            <person name="Viehrig K."/>
            <person name="Ye F."/>
            <person name="Su P."/>
            <person name="Kiefer A.F."/>
            <person name="Nichols A."/>
            <person name="Cepeda A.J."/>
            <person name="Yan W."/>
            <person name="Fan B."/>
            <person name="Jiang Y."/>
            <person name="Adhikari A."/>
            <person name="Zheng C.-J."/>
            <person name="Schuster L."/>
            <person name="Cowan T.M."/>
            <person name="Smanski M.J."/>
            <person name="Chevrette M.G."/>
            <person name="De Carvalho L.P.S."/>
            <person name="Shen B."/>
        </authorList>
    </citation>
    <scope>NUCLEOTIDE SEQUENCE [LARGE SCALE GENOMIC DNA]</scope>
    <source>
        <strain evidence="1 2">NPDC012540</strain>
    </source>
</reference>
<dbReference type="Proteomes" id="UP001602322">
    <property type="component" value="Unassembled WGS sequence"/>
</dbReference>
<dbReference type="EMBL" id="JBIBEG010000010">
    <property type="protein sequence ID" value="MFF5899914.1"/>
    <property type="molecule type" value="Genomic_DNA"/>
</dbReference>
<evidence type="ECO:0000313" key="1">
    <source>
        <dbReference type="EMBL" id="MFF5899914.1"/>
    </source>
</evidence>
<name>A0ABW6XDU4_9ACTN</name>
<dbReference type="RefSeq" id="WP_387907429.1">
    <property type="nucleotide sequence ID" value="NZ_JBIBEG010000010.1"/>
</dbReference>
<proteinExistence type="predicted"/>
<evidence type="ECO:0000313" key="2">
    <source>
        <dbReference type="Proteomes" id="UP001602322"/>
    </source>
</evidence>
<comment type="caution">
    <text evidence="1">The sequence shown here is derived from an EMBL/GenBank/DDBJ whole genome shotgun (WGS) entry which is preliminary data.</text>
</comment>
<organism evidence="1 2">
    <name type="scientific">Streptomyces argenteolus</name>
    <dbReference type="NCBI Taxonomy" id="67274"/>
    <lineage>
        <taxon>Bacteria</taxon>
        <taxon>Bacillati</taxon>
        <taxon>Actinomycetota</taxon>
        <taxon>Actinomycetes</taxon>
        <taxon>Kitasatosporales</taxon>
        <taxon>Streptomycetaceae</taxon>
        <taxon>Streptomyces</taxon>
    </lineage>
</organism>
<sequence length="71" mass="7600">MATRNLPTFRAVPVYGPTVLRLCAEAGVGGSWQQRGAAEELAARLGVPAAGYRTGHWDAPHPTPCRCHECL</sequence>
<gene>
    <name evidence="1" type="ORF">ACFY8O_28845</name>
</gene>
<keyword evidence="2" id="KW-1185">Reference proteome</keyword>